<dbReference type="OrthoDB" id="9809851at2"/>
<dbReference type="InterPro" id="IPR003439">
    <property type="entry name" value="ABC_transporter-like_ATP-bd"/>
</dbReference>
<dbReference type="Gene3D" id="1.20.1580.10">
    <property type="entry name" value="ABC transporter ATPase like domain"/>
    <property type="match status" value="2"/>
</dbReference>
<dbReference type="GO" id="GO:0016887">
    <property type="term" value="F:ATP hydrolysis activity"/>
    <property type="evidence" value="ECO:0007669"/>
    <property type="project" value="InterPro"/>
</dbReference>
<dbReference type="CDD" id="cd03271">
    <property type="entry name" value="ABC_UvrA_II"/>
    <property type="match status" value="1"/>
</dbReference>
<evidence type="ECO:0000256" key="15">
    <source>
        <dbReference type="ARBA" id="ARBA00038000"/>
    </source>
</evidence>
<comment type="subunit">
    <text evidence="18">Forms a heterotetramer with UvrB during the search for lesions.</text>
</comment>
<dbReference type="Gene3D" id="3.40.50.300">
    <property type="entry name" value="P-loop containing nucleotide triphosphate hydrolases"/>
    <property type="match status" value="2"/>
</dbReference>
<dbReference type="PANTHER" id="PTHR43152:SF3">
    <property type="entry name" value="UVRABC SYSTEM PROTEIN A"/>
    <property type="match status" value="1"/>
</dbReference>
<dbReference type="InterPro" id="IPR017871">
    <property type="entry name" value="ABC_transporter-like_CS"/>
</dbReference>
<dbReference type="PROSITE" id="PS50893">
    <property type="entry name" value="ABC_TRANSPORTER_2"/>
    <property type="match status" value="1"/>
</dbReference>
<evidence type="ECO:0000256" key="3">
    <source>
        <dbReference type="ARBA" id="ARBA00022723"/>
    </source>
</evidence>
<dbReference type="Pfam" id="PF17760">
    <property type="entry name" value="UvrA_inter"/>
    <property type="match status" value="1"/>
</dbReference>
<organism evidence="20 21">
    <name type="scientific">Solemya velesiana gill symbiont</name>
    <dbReference type="NCBI Taxonomy" id="1918948"/>
    <lineage>
        <taxon>Bacteria</taxon>
        <taxon>Pseudomonadati</taxon>
        <taxon>Pseudomonadota</taxon>
        <taxon>Gammaproteobacteria</taxon>
        <taxon>sulfur-oxidizing symbionts</taxon>
    </lineage>
</organism>
<dbReference type="SUPFAM" id="SSF52540">
    <property type="entry name" value="P-loop containing nucleoside triphosphate hydrolases"/>
    <property type="match status" value="2"/>
</dbReference>
<dbReference type="AlphaFoldDB" id="A0A1T2KUW8"/>
<dbReference type="GO" id="GO:0009380">
    <property type="term" value="C:excinuclease repair complex"/>
    <property type="evidence" value="ECO:0007669"/>
    <property type="project" value="InterPro"/>
</dbReference>
<dbReference type="PANTHER" id="PTHR43152">
    <property type="entry name" value="UVRABC SYSTEM PROTEIN A"/>
    <property type="match status" value="1"/>
</dbReference>
<evidence type="ECO:0000256" key="1">
    <source>
        <dbReference type="ARBA" id="ARBA00004496"/>
    </source>
</evidence>
<dbReference type="GO" id="GO:0006289">
    <property type="term" value="P:nucleotide-excision repair"/>
    <property type="evidence" value="ECO:0007669"/>
    <property type="project" value="UniProtKB-UniRule"/>
</dbReference>
<evidence type="ECO:0000256" key="8">
    <source>
        <dbReference type="ARBA" id="ARBA00022771"/>
    </source>
</evidence>
<evidence type="ECO:0000256" key="7">
    <source>
        <dbReference type="ARBA" id="ARBA00022769"/>
    </source>
</evidence>
<evidence type="ECO:0000259" key="19">
    <source>
        <dbReference type="PROSITE" id="PS50893"/>
    </source>
</evidence>
<keyword evidence="12 18" id="KW-0238">DNA-binding</keyword>
<keyword evidence="11 18" id="KW-0267">Excision nuclease</keyword>
<evidence type="ECO:0000256" key="9">
    <source>
        <dbReference type="ARBA" id="ARBA00022833"/>
    </source>
</evidence>
<evidence type="ECO:0000256" key="6">
    <source>
        <dbReference type="ARBA" id="ARBA00022763"/>
    </source>
</evidence>
<keyword evidence="6 18" id="KW-0227">DNA damage</keyword>
<dbReference type="GO" id="GO:0009381">
    <property type="term" value="F:excinuclease ABC activity"/>
    <property type="evidence" value="ECO:0007669"/>
    <property type="project" value="UniProtKB-UniRule"/>
</dbReference>
<dbReference type="FunFam" id="1.10.8.280:FF:000001">
    <property type="entry name" value="UvrABC system protein A"/>
    <property type="match status" value="1"/>
</dbReference>
<evidence type="ECO:0000256" key="14">
    <source>
        <dbReference type="ARBA" id="ARBA00023236"/>
    </source>
</evidence>
<dbReference type="InterPro" id="IPR013815">
    <property type="entry name" value="ATP_grasp_subdomain_1"/>
</dbReference>
<keyword evidence="3 18" id="KW-0479">Metal-binding</keyword>
<evidence type="ECO:0000313" key="20">
    <source>
        <dbReference type="EMBL" id="OOZ36647.1"/>
    </source>
</evidence>
<dbReference type="GO" id="GO:0005524">
    <property type="term" value="F:ATP binding"/>
    <property type="evidence" value="ECO:0007669"/>
    <property type="project" value="UniProtKB-UniRule"/>
</dbReference>
<evidence type="ECO:0000256" key="5">
    <source>
        <dbReference type="ARBA" id="ARBA00022741"/>
    </source>
</evidence>
<dbReference type="Pfam" id="PF17755">
    <property type="entry name" value="UvrA_DNA-bind"/>
    <property type="match status" value="1"/>
</dbReference>
<keyword evidence="2 18" id="KW-0963">Cytoplasm</keyword>
<gene>
    <name evidence="18" type="primary">uvrA</name>
    <name evidence="20" type="ORF">BOW51_06030</name>
</gene>
<dbReference type="STRING" id="1918948.BOW53_10190"/>
<evidence type="ECO:0000256" key="16">
    <source>
        <dbReference type="ARBA" id="ARBA00039316"/>
    </source>
</evidence>
<dbReference type="RefSeq" id="WP_078486767.1">
    <property type="nucleotide sequence ID" value="NZ_MPRJ01000030.1"/>
</dbReference>
<dbReference type="GO" id="GO:0003677">
    <property type="term" value="F:DNA binding"/>
    <property type="evidence" value="ECO:0007669"/>
    <property type="project" value="UniProtKB-UniRule"/>
</dbReference>
<keyword evidence="7 18" id="KW-0228">DNA excision</keyword>
<dbReference type="GO" id="GO:0008270">
    <property type="term" value="F:zinc ion binding"/>
    <property type="evidence" value="ECO:0007669"/>
    <property type="project" value="UniProtKB-UniRule"/>
</dbReference>
<comment type="similarity">
    <text evidence="15 18">Belongs to the ABC transporter superfamily. UvrA family.</text>
</comment>
<evidence type="ECO:0000256" key="10">
    <source>
        <dbReference type="ARBA" id="ARBA00022840"/>
    </source>
</evidence>
<dbReference type="NCBIfam" id="NF001503">
    <property type="entry name" value="PRK00349.1"/>
    <property type="match status" value="1"/>
</dbReference>
<accession>A0A1T2KUW8</accession>
<evidence type="ECO:0000256" key="17">
    <source>
        <dbReference type="ARBA" id="ARBA00042156"/>
    </source>
</evidence>
<feature type="domain" description="ABC transporter" evidence="19">
    <location>
        <begin position="605"/>
        <end position="936"/>
    </location>
</feature>
<protein>
    <recommendedName>
        <fullName evidence="16 18">UvrABC system protein A</fullName>
        <shortName evidence="18">UvrA protein</shortName>
    </recommendedName>
    <alternativeName>
        <fullName evidence="17 18">Excinuclease ABC subunit A</fullName>
    </alternativeName>
</protein>
<dbReference type="InterPro" id="IPR041102">
    <property type="entry name" value="UvrA_inter"/>
</dbReference>
<name>A0A1T2KUW8_9GAMM</name>
<evidence type="ECO:0000256" key="4">
    <source>
        <dbReference type="ARBA" id="ARBA00022737"/>
    </source>
</evidence>
<dbReference type="InterPro" id="IPR004602">
    <property type="entry name" value="UvrA"/>
</dbReference>
<dbReference type="GO" id="GO:0009432">
    <property type="term" value="P:SOS response"/>
    <property type="evidence" value="ECO:0007669"/>
    <property type="project" value="UniProtKB-UniRule"/>
</dbReference>
<dbReference type="GO" id="GO:0005737">
    <property type="term" value="C:cytoplasm"/>
    <property type="evidence" value="ECO:0007669"/>
    <property type="project" value="UniProtKB-SubCell"/>
</dbReference>
<reference evidence="20 21" key="1">
    <citation type="submission" date="2016-11" db="EMBL/GenBank/DDBJ databases">
        <title>Mixed transmission modes and dynamic genome evolution in an obligate animal-bacterial symbiosis.</title>
        <authorList>
            <person name="Russell S.L."/>
            <person name="Corbett-Detig R.B."/>
            <person name="Cavanaugh C.M."/>
        </authorList>
    </citation>
    <scope>NUCLEOTIDE SEQUENCE [LARGE SCALE GENOMIC DNA]</scope>
    <source>
        <strain evidence="20">Se-Cadez</strain>
    </source>
</reference>
<keyword evidence="9 18" id="KW-0862">Zinc</keyword>
<evidence type="ECO:0000256" key="18">
    <source>
        <dbReference type="HAMAP-Rule" id="MF_00205"/>
    </source>
</evidence>
<evidence type="ECO:0000256" key="11">
    <source>
        <dbReference type="ARBA" id="ARBA00022881"/>
    </source>
</evidence>
<dbReference type="Gene3D" id="3.30.1490.20">
    <property type="entry name" value="ATP-grasp fold, A domain"/>
    <property type="match status" value="1"/>
</dbReference>
<keyword evidence="8 18" id="KW-0863">Zinc-finger</keyword>
<dbReference type="PROSITE" id="PS00211">
    <property type="entry name" value="ABC_TRANSPORTER_1"/>
    <property type="match status" value="2"/>
</dbReference>
<dbReference type="CDD" id="cd03270">
    <property type="entry name" value="ABC_UvrA_I"/>
    <property type="match status" value="1"/>
</dbReference>
<dbReference type="InterPro" id="IPR041552">
    <property type="entry name" value="UvrA_DNA-bd"/>
</dbReference>
<keyword evidence="21" id="KW-1185">Reference proteome</keyword>
<keyword evidence="14 18" id="KW-0742">SOS response</keyword>
<sequence length="943" mass="104257">MDSIYIRGARTHNLKNIDLDLPRDKLIVITGLSGSGKSSLAFDTIYAEGQRRYVESLSAYARQFLSMMEKPDIDHIEGLSPAISIEQKTTSHNPRSTVGTITEIHDYLRLLFARAGIPRCPEHGTPLEAQTISQMADQVMELPEGSKLMLLAPVVAERKGEHHKLLAELNAQGFIRARIDGEIYELDEPPPLDLHKKHTIEAVVDRFKVREDIGLRLAESFETALCLSSGLVRVAWLDEPERDELTFSANFACPHCGYSIDELEPRIFSFNNPAGACPTCDGLGMEQFFDPEQVILQPQLSLAAGAVRGWDRRNAYYFQMIRSLGEHFGLDVETPWEKLSPDHQNMVLFGSGDEEIKFSYFNEKGSSYFKSHPFEGIIPNMERRYRDTESNAVREELSRYLSIHPCRDCEGTRLNEAARHVFVDDHTLPQIAAMPIAKALHYFQNLDLPGKQGEIAAKVAKEITQRLSFLVNVGLDYLSLERSAETLSGGEAQRIRLASQIGAGLVGVMYILDEPSIGLHQRDNERLLNTLTYLRDLGNTVIVVEHDEDAIRTADHVVDIGPGAGVHGGEIIAQGTADDVAANPASLTGAYLSGKQTIDLPKERVPINDLLKLKLSGASGNNLQSVDLELPVGLLTCITGVSGSGKSTLINDTLYPLAAVKLNNAKMEAAPHVAIEGLENFDKVVDIDQSPIGRTPRSNPATYTGLFTPIRELFAGTQEARSRGYTPGRFSFNVKGGRCEACKGDGVIKVEMHFLPDVYVQCDVCKGRRYNRETLDIRYKGKNIDEVLSLTVEDALPFFDAIPAIKRKLNTLMDVGLSYITLGQNATTLSGGEAQRVKLSRELSKRDTGSTLYILDEPTTGLHFHDVKHLLEVLHRLRDHGNTVAMIEHNLDVIKTADWIVDLGPEGGKRGGQIIARGTPEEVSETAGSYTGEYLKPLLDKQK</sequence>
<feature type="binding site" evidence="18">
    <location>
        <begin position="31"/>
        <end position="38"/>
    </location>
    <ligand>
        <name>ATP</name>
        <dbReference type="ChEBI" id="CHEBI:30616"/>
    </ligand>
</feature>
<comment type="function">
    <text evidence="18">The UvrABC repair system catalyzes the recognition and processing of DNA lesions. UvrA is an ATPase and a DNA-binding protein. A damage recognition complex composed of 2 UvrA and 2 UvrB subunits scans DNA for abnormalities. When the presence of a lesion has been verified by UvrB, the UvrA molecules dissociate.</text>
</comment>
<keyword evidence="10 18" id="KW-0067">ATP-binding</keyword>
<dbReference type="InterPro" id="IPR027417">
    <property type="entry name" value="P-loop_NTPase"/>
</dbReference>
<dbReference type="HAMAP" id="MF_00205">
    <property type="entry name" value="UvrA"/>
    <property type="match status" value="1"/>
</dbReference>
<proteinExistence type="inferred from homology"/>
<comment type="caution">
    <text evidence="20">The sequence shown here is derived from an EMBL/GenBank/DDBJ whole genome shotgun (WGS) entry which is preliminary data.</text>
</comment>
<keyword evidence="13 18" id="KW-0234">DNA repair</keyword>
<feature type="binding site" evidence="18">
    <location>
        <begin position="640"/>
        <end position="647"/>
    </location>
    <ligand>
        <name>ATP</name>
        <dbReference type="ChEBI" id="CHEBI:30616"/>
    </ligand>
</feature>
<dbReference type="Proteomes" id="UP000190896">
    <property type="component" value="Unassembled WGS sequence"/>
</dbReference>
<dbReference type="Gene3D" id="1.10.8.280">
    <property type="entry name" value="ABC transporter ATPase domain-like"/>
    <property type="match status" value="1"/>
</dbReference>
<feature type="zinc finger region" description="C4-type" evidence="18">
    <location>
        <begin position="253"/>
        <end position="280"/>
    </location>
</feature>
<keyword evidence="4 18" id="KW-0677">Repeat</keyword>
<evidence type="ECO:0000256" key="2">
    <source>
        <dbReference type="ARBA" id="ARBA00022490"/>
    </source>
</evidence>
<dbReference type="EMBL" id="MPRJ01000030">
    <property type="protein sequence ID" value="OOZ36647.1"/>
    <property type="molecule type" value="Genomic_DNA"/>
</dbReference>
<dbReference type="FunFam" id="1.20.1580.10:FF:000002">
    <property type="entry name" value="UvrABC system protein A"/>
    <property type="match status" value="1"/>
</dbReference>
<evidence type="ECO:0000256" key="12">
    <source>
        <dbReference type="ARBA" id="ARBA00023125"/>
    </source>
</evidence>
<feature type="zinc finger region" description="C4-type" evidence="18">
    <location>
        <begin position="739"/>
        <end position="765"/>
    </location>
</feature>
<comment type="subcellular location">
    <subcellularLocation>
        <location evidence="1 18">Cytoplasm</location>
    </subcellularLocation>
</comment>
<evidence type="ECO:0000313" key="21">
    <source>
        <dbReference type="Proteomes" id="UP000190896"/>
    </source>
</evidence>
<dbReference type="NCBIfam" id="TIGR00630">
    <property type="entry name" value="uvra"/>
    <property type="match status" value="1"/>
</dbReference>
<keyword evidence="5 18" id="KW-0547">Nucleotide-binding</keyword>
<evidence type="ECO:0000256" key="13">
    <source>
        <dbReference type="ARBA" id="ARBA00023204"/>
    </source>
</evidence>